<comment type="subcellular location">
    <subcellularLocation>
        <location evidence="1">Cell membrane</location>
        <topology evidence="1">Multi-pass membrane protein</topology>
    </subcellularLocation>
</comment>
<feature type="transmembrane region" description="Helical" evidence="6">
    <location>
        <begin position="168"/>
        <end position="188"/>
    </location>
</feature>
<sequence length="531" mass="57377">MAVTVSPERDTVATPVQRALKEGLYAGAISLGLFVLFIGLKTGQNMSNELVVTTRWGLLAAVVIATAVGRFLYVAYGQPFMASQKITNVATGLLPASVASRFFQLPWFVAAVVVAVLLFVFNSSLAGWVGAEPAGYLQFLRALAIIYLLACVIYYFRAFIHANFTRLGITALVLYPILVVAVLSLNAWSITGGLQGSLKWVDNFGIQILIYVMLAWGLNIVVGLAGLLDLGYVAFYALGAYAYALLATQYGLSFWILLPAAGAMAALWGVLLGFPVLRLRGDYLAIVTLAFGEIIRLVLINWREVTNGSAGISGIPKVSFFGLMSFNVSDPNYIAKVLGIAQSGAYYKIFLYYLILGLCLLTAFVTIRLRRLPVGRAWEALREDEIACRSLGINTTTTKLTAFATGAMFGGFAGSFFAARQGFVSPESFVFLESAIILAIVVLGGMGSLVGIAVAAMVMIGGTEALRELDFLKEIFGPDFTPELYRMLLFGMAMVIVMLWKPRGFVGSREPTAFLKERRAVSGSFTKEGHG</sequence>
<feature type="transmembrane region" description="Helical" evidence="6">
    <location>
        <begin position="24"/>
        <end position="44"/>
    </location>
</feature>
<feature type="transmembrane region" description="Helical" evidence="6">
    <location>
        <begin position="208"/>
        <end position="228"/>
    </location>
</feature>
<dbReference type="Proteomes" id="UP000515465">
    <property type="component" value="Chromosome"/>
</dbReference>
<evidence type="ECO:0000256" key="2">
    <source>
        <dbReference type="ARBA" id="ARBA00022475"/>
    </source>
</evidence>
<feature type="transmembrane region" description="Helical" evidence="6">
    <location>
        <begin position="256"/>
        <end position="276"/>
    </location>
</feature>
<evidence type="ECO:0000256" key="5">
    <source>
        <dbReference type="ARBA" id="ARBA00023136"/>
    </source>
</evidence>
<dbReference type="PANTHER" id="PTHR30482">
    <property type="entry name" value="HIGH-AFFINITY BRANCHED-CHAIN AMINO ACID TRANSPORT SYSTEM PERMEASE"/>
    <property type="match status" value="1"/>
</dbReference>
<dbReference type="Pfam" id="PF11862">
    <property type="entry name" value="DUF3382"/>
    <property type="match status" value="1"/>
</dbReference>
<evidence type="ECO:0000259" key="7">
    <source>
        <dbReference type="Pfam" id="PF11862"/>
    </source>
</evidence>
<dbReference type="PANTHER" id="PTHR30482:SF20">
    <property type="entry name" value="HIGH-AFFINITY BRANCHED-CHAIN AMINO ACID TRANSPORT SYSTEM PERMEASE PROTEIN LIVM"/>
    <property type="match status" value="1"/>
</dbReference>
<dbReference type="InterPro" id="IPR021807">
    <property type="entry name" value="LivHM_N"/>
</dbReference>
<feature type="transmembrane region" description="Helical" evidence="6">
    <location>
        <begin position="283"/>
        <end position="302"/>
    </location>
</feature>
<organism evidence="8 9">
    <name type="scientific">Mesorhizobium huakuii</name>
    <dbReference type="NCBI Taxonomy" id="28104"/>
    <lineage>
        <taxon>Bacteria</taxon>
        <taxon>Pseudomonadati</taxon>
        <taxon>Pseudomonadota</taxon>
        <taxon>Alphaproteobacteria</taxon>
        <taxon>Hyphomicrobiales</taxon>
        <taxon>Phyllobacteriaceae</taxon>
        <taxon>Mesorhizobium</taxon>
    </lineage>
</organism>
<dbReference type="CDD" id="cd06581">
    <property type="entry name" value="TM_PBP1_LivM_like"/>
    <property type="match status" value="1"/>
</dbReference>
<feature type="transmembrane region" description="Helical" evidence="6">
    <location>
        <begin position="233"/>
        <end position="250"/>
    </location>
</feature>
<keyword evidence="2" id="KW-1003">Cell membrane</keyword>
<keyword evidence="4 6" id="KW-1133">Transmembrane helix</keyword>
<dbReference type="GO" id="GO:0005886">
    <property type="term" value="C:plasma membrane"/>
    <property type="evidence" value="ECO:0007669"/>
    <property type="project" value="UniProtKB-SubCell"/>
</dbReference>
<feature type="transmembrane region" description="Helical" evidence="6">
    <location>
        <begin position="400"/>
        <end position="418"/>
    </location>
</feature>
<dbReference type="RefSeq" id="WP_183464044.1">
    <property type="nucleotide sequence ID" value="NZ_CP050296.1"/>
</dbReference>
<dbReference type="EMBL" id="CP050296">
    <property type="protein sequence ID" value="QND57260.1"/>
    <property type="molecule type" value="Genomic_DNA"/>
</dbReference>
<dbReference type="GO" id="GO:0015658">
    <property type="term" value="F:branched-chain amino acid transmembrane transporter activity"/>
    <property type="evidence" value="ECO:0007669"/>
    <property type="project" value="InterPro"/>
</dbReference>
<dbReference type="Pfam" id="PF02653">
    <property type="entry name" value="BPD_transp_2"/>
    <property type="match status" value="1"/>
</dbReference>
<dbReference type="InterPro" id="IPR043428">
    <property type="entry name" value="LivM-like"/>
</dbReference>
<feature type="transmembrane region" description="Helical" evidence="6">
    <location>
        <begin position="430"/>
        <end position="463"/>
    </location>
</feature>
<feature type="transmembrane region" description="Helical" evidence="6">
    <location>
        <begin position="56"/>
        <end position="76"/>
    </location>
</feature>
<evidence type="ECO:0000313" key="8">
    <source>
        <dbReference type="EMBL" id="QND57260.1"/>
    </source>
</evidence>
<keyword evidence="3 6" id="KW-0812">Transmembrane</keyword>
<evidence type="ECO:0000256" key="6">
    <source>
        <dbReference type="SAM" id="Phobius"/>
    </source>
</evidence>
<proteinExistence type="predicted"/>
<evidence type="ECO:0000313" key="9">
    <source>
        <dbReference type="Proteomes" id="UP000515465"/>
    </source>
</evidence>
<gene>
    <name evidence="8" type="primary">livM</name>
    <name evidence="8" type="ORF">HB778_12030</name>
</gene>
<name>A0A7G6SRX8_9HYPH</name>
<evidence type="ECO:0000256" key="1">
    <source>
        <dbReference type="ARBA" id="ARBA00004651"/>
    </source>
</evidence>
<dbReference type="InterPro" id="IPR001851">
    <property type="entry name" value="ABC_transp_permease"/>
</dbReference>
<evidence type="ECO:0000256" key="4">
    <source>
        <dbReference type="ARBA" id="ARBA00022989"/>
    </source>
</evidence>
<protein>
    <submittedName>
        <fullName evidence="8">High-affinity branched-chain amino acid ABC transporter permease LivM</fullName>
    </submittedName>
</protein>
<feature type="transmembrane region" description="Helical" evidence="6">
    <location>
        <begin position="349"/>
        <end position="369"/>
    </location>
</feature>
<feature type="domain" description="High-affinity branched-chain amino acid transport system permease LivHM N-terminal" evidence="7">
    <location>
        <begin position="19"/>
        <end position="118"/>
    </location>
</feature>
<dbReference type="AlphaFoldDB" id="A0A7G6SRX8"/>
<evidence type="ECO:0000256" key="3">
    <source>
        <dbReference type="ARBA" id="ARBA00022692"/>
    </source>
</evidence>
<dbReference type="NCBIfam" id="NF008450">
    <property type="entry name" value="PRK11301.1"/>
    <property type="match status" value="1"/>
</dbReference>
<keyword evidence="5 6" id="KW-0472">Membrane</keyword>
<feature type="transmembrane region" description="Helical" evidence="6">
    <location>
        <begin position="136"/>
        <end position="156"/>
    </location>
</feature>
<accession>A0A7G6SRX8</accession>
<reference evidence="9" key="1">
    <citation type="journal article" date="2020" name="Mol. Plant Microbe">
        <title>Rhizobial microsymbionts of the narrowly endemic Oxytropis species growing in Kamchatka are characterized by significant genetic diversity and possess a set of genes that are associated with T3SS and T6SS secretion systems and can affect the development of symbiosis.</title>
        <authorList>
            <person name="Safronova V."/>
            <person name="Guro P."/>
            <person name="Sazanova A."/>
            <person name="Kuznetsova I."/>
            <person name="Belimov A."/>
            <person name="Yakubov V."/>
            <person name="Chirak E."/>
            <person name="Afonin A."/>
            <person name="Gogolev Y."/>
            <person name="Andronov E."/>
            <person name="Tikhonovich I."/>
        </authorList>
    </citation>
    <scope>NUCLEOTIDE SEQUENCE [LARGE SCALE GENOMIC DNA]</scope>
    <source>
        <strain evidence="9">583</strain>
    </source>
</reference>
<feature type="transmembrane region" description="Helical" evidence="6">
    <location>
        <begin position="107"/>
        <end position="130"/>
    </location>
</feature>